<dbReference type="Proteomes" id="UP000631576">
    <property type="component" value="Unassembled WGS sequence"/>
</dbReference>
<proteinExistence type="predicted"/>
<sequence length="205" mass="22918">MDGIIFDVDGTLWNSTDAVAKAWTKAIQENSDLDLIVDAPLLNRIFGKTMDEICDIVFPMLPLEERTHLGDLCFEYENQLLAEEPCPVFDGVKETFQKLSKKHKLFIVSNCACGYIEVMLSTSGLDKYVTDTLCFGQTNTSKGKTIRTLMERNNLKDVVYVGDTQGDADACKEADVPFIFAEYGFGDVPDAKTRIKDITDLTTLF</sequence>
<evidence type="ECO:0000313" key="1">
    <source>
        <dbReference type="EMBL" id="MBC5683743.1"/>
    </source>
</evidence>
<dbReference type="SUPFAM" id="SSF56784">
    <property type="entry name" value="HAD-like"/>
    <property type="match status" value="1"/>
</dbReference>
<organism evidence="1 2">
    <name type="scientific">Ruminococcus hominis</name>
    <dbReference type="NCBI Taxonomy" id="2763065"/>
    <lineage>
        <taxon>Bacteria</taxon>
        <taxon>Bacillati</taxon>
        <taxon>Bacillota</taxon>
        <taxon>Clostridia</taxon>
        <taxon>Eubacteriales</taxon>
        <taxon>Oscillospiraceae</taxon>
        <taxon>Ruminococcus</taxon>
    </lineage>
</organism>
<dbReference type="PANTHER" id="PTHR43434">
    <property type="entry name" value="PHOSPHOGLYCOLATE PHOSPHATASE"/>
    <property type="match status" value="1"/>
</dbReference>
<dbReference type="InterPro" id="IPR023214">
    <property type="entry name" value="HAD_sf"/>
</dbReference>
<evidence type="ECO:0000313" key="2">
    <source>
        <dbReference type="Proteomes" id="UP000631576"/>
    </source>
</evidence>
<dbReference type="PANTHER" id="PTHR43434:SF1">
    <property type="entry name" value="PHOSPHOGLYCOLATE PHOSPHATASE"/>
    <property type="match status" value="1"/>
</dbReference>
<dbReference type="RefSeq" id="WP_186865106.1">
    <property type="nucleotide sequence ID" value="NZ_JACOPE010000001.1"/>
</dbReference>
<gene>
    <name evidence="1" type="ORF">H8S40_09220</name>
</gene>
<dbReference type="InterPro" id="IPR006439">
    <property type="entry name" value="HAD-SF_hydro_IA"/>
</dbReference>
<dbReference type="EMBL" id="JACOPE010000001">
    <property type="protein sequence ID" value="MBC5683743.1"/>
    <property type="molecule type" value="Genomic_DNA"/>
</dbReference>
<reference evidence="1 2" key="1">
    <citation type="submission" date="2020-08" db="EMBL/GenBank/DDBJ databases">
        <title>Genome public.</title>
        <authorList>
            <person name="Liu C."/>
            <person name="Sun Q."/>
        </authorList>
    </citation>
    <scope>NUCLEOTIDE SEQUENCE [LARGE SCALE GENOMIC DNA]</scope>
    <source>
        <strain evidence="1 2">NSJ-13</strain>
    </source>
</reference>
<dbReference type="SFLD" id="SFLDS00003">
    <property type="entry name" value="Haloacid_Dehalogenase"/>
    <property type="match status" value="1"/>
</dbReference>
<dbReference type="InterPro" id="IPR023198">
    <property type="entry name" value="PGP-like_dom2"/>
</dbReference>
<dbReference type="InterPro" id="IPR036412">
    <property type="entry name" value="HAD-like_sf"/>
</dbReference>
<accession>A0ABR7G8I8</accession>
<dbReference type="Gene3D" id="3.40.50.1000">
    <property type="entry name" value="HAD superfamily/HAD-like"/>
    <property type="match status" value="1"/>
</dbReference>
<comment type="caution">
    <text evidence="1">The sequence shown here is derived from an EMBL/GenBank/DDBJ whole genome shotgun (WGS) entry which is preliminary data.</text>
</comment>
<name>A0ABR7G8I8_9FIRM</name>
<dbReference type="GO" id="GO:0016787">
    <property type="term" value="F:hydrolase activity"/>
    <property type="evidence" value="ECO:0007669"/>
    <property type="project" value="UniProtKB-KW"/>
</dbReference>
<dbReference type="Gene3D" id="1.10.150.240">
    <property type="entry name" value="Putative phosphatase, domain 2"/>
    <property type="match status" value="1"/>
</dbReference>
<protein>
    <submittedName>
        <fullName evidence="1">HAD family hydrolase</fullName>
    </submittedName>
</protein>
<dbReference type="NCBIfam" id="TIGR01549">
    <property type="entry name" value="HAD-SF-IA-v1"/>
    <property type="match status" value="1"/>
</dbReference>
<dbReference type="Pfam" id="PF13419">
    <property type="entry name" value="HAD_2"/>
    <property type="match status" value="1"/>
</dbReference>
<keyword evidence="2" id="KW-1185">Reference proteome</keyword>
<dbReference type="SFLD" id="SFLDG01129">
    <property type="entry name" value="C1.5:_HAD__Beta-PGM__Phosphata"/>
    <property type="match status" value="1"/>
</dbReference>
<dbReference type="InterPro" id="IPR041492">
    <property type="entry name" value="HAD_2"/>
</dbReference>
<dbReference type="InterPro" id="IPR050155">
    <property type="entry name" value="HAD-like_hydrolase_sf"/>
</dbReference>
<keyword evidence="1" id="KW-0378">Hydrolase</keyword>